<dbReference type="STRING" id="1385519.N801_08880"/>
<evidence type="ECO:0000313" key="2">
    <source>
        <dbReference type="Proteomes" id="UP000030013"/>
    </source>
</evidence>
<dbReference type="Proteomes" id="UP000030013">
    <property type="component" value="Unassembled WGS sequence"/>
</dbReference>
<gene>
    <name evidence="1" type="ORF">N801_08880</name>
</gene>
<protein>
    <submittedName>
        <fullName evidence="1">Uncharacterized protein</fullName>
    </submittedName>
</protein>
<keyword evidence="2" id="KW-1185">Reference proteome</keyword>
<dbReference type="EMBL" id="AVPL01000022">
    <property type="protein sequence ID" value="KGN41186.1"/>
    <property type="molecule type" value="Genomic_DNA"/>
</dbReference>
<organism evidence="1 2">
    <name type="scientific">Knoellia aerolata DSM 18566</name>
    <dbReference type="NCBI Taxonomy" id="1385519"/>
    <lineage>
        <taxon>Bacteria</taxon>
        <taxon>Bacillati</taxon>
        <taxon>Actinomycetota</taxon>
        <taxon>Actinomycetes</taxon>
        <taxon>Micrococcales</taxon>
        <taxon>Intrasporangiaceae</taxon>
        <taxon>Knoellia</taxon>
    </lineage>
</organism>
<accession>A0A0A0K076</accession>
<proteinExistence type="predicted"/>
<comment type="caution">
    <text evidence="1">The sequence shown here is derived from an EMBL/GenBank/DDBJ whole genome shotgun (WGS) entry which is preliminary data.</text>
</comment>
<reference evidence="1 2" key="1">
    <citation type="submission" date="2013-08" db="EMBL/GenBank/DDBJ databases">
        <title>The genome sequence of Knoellia aerolata.</title>
        <authorList>
            <person name="Zhu W."/>
            <person name="Wang G."/>
        </authorList>
    </citation>
    <scope>NUCLEOTIDE SEQUENCE [LARGE SCALE GENOMIC DNA]</scope>
    <source>
        <strain evidence="1 2">DSM 18566</strain>
    </source>
</reference>
<dbReference type="AlphaFoldDB" id="A0A0A0K076"/>
<name>A0A0A0K076_9MICO</name>
<sequence>MRHGGPQIIVTLARNVFRAESRILRIPEKEDQVCETHLLLGGDLNLHIADADCADPPTGEESPAAIAFWPYLDEFSR</sequence>
<evidence type="ECO:0000313" key="1">
    <source>
        <dbReference type="EMBL" id="KGN41186.1"/>
    </source>
</evidence>